<reference evidence="2" key="2">
    <citation type="journal article" date="2021" name="Microbiome">
        <title>Successional dynamics and alternative stable states in a saline activated sludge microbial community over 9 years.</title>
        <authorList>
            <person name="Wang Y."/>
            <person name="Ye J."/>
            <person name="Ju F."/>
            <person name="Liu L."/>
            <person name="Boyd J.A."/>
            <person name="Deng Y."/>
            <person name="Parks D.H."/>
            <person name="Jiang X."/>
            <person name="Yin X."/>
            <person name="Woodcroft B.J."/>
            <person name="Tyson G.W."/>
            <person name="Hugenholtz P."/>
            <person name="Polz M.F."/>
            <person name="Zhang T."/>
        </authorList>
    </citation>
    <scope>NUCLEOTIDE SEQUENCE</scope>
    <source>
        <strain evidence="2">HKST-UBA02</strain>
    </source>
</reference>
<evidence type="ECO:0000259" key="1">
    <source>
        <dbReference type="Pfam" id="PF13490"/>
    </source>
</evidence>
<name>A0A956ND83_UNCEI</name>
<evidence type="ECO:0000313" key="2">
    <source>
        <dbReference type="EMBL" id="MCA9757180.1"/>
    </source>
</evidence>
<organism evidence="2 3">
    <name type="scientific">Eiseniibacteriota bacterium</name>
    <dbReference type="NCBI Taxonomy" id="2212470"/>
    <lineage>
        <taxon>Bacteria</taxon>
        <taxon>Candidatus Eiseniibacteriota</taxon>
    </lineage>
</organism>
<comment type="caution">
    <text evidence="2">The sequence shown here is derived from an EMBL/GenBank/DDBJ whole genome shotgun (WGS) entry which is preliminary data.</text>
</comment>
<protein>
    <submittedName>
        <fullName evidence="2">Zf-HC2 domain-containing protein</fullName>
    </submittedName>
</protein>
<dbReference type="Proteomes" id="UP000739538">
    <property type="component" value="Unassembled WGS sequence"/>
</dbReference>
<proteinExistence type="predicted"/>
<feature type="domain" description="Putative zinc-finger" evidence="1">
    <location>
        <begin position="74"/>
        <end position="108"/>
    </location>
</feature>
<sequence>MECHEFQSRLREYLLGEVREPHFGALVDHEANCADCRALALERSMDLEPSFDLDTSEREFDRERIRARTEGRDCRWVEIRMAEALEDPLARGDDVLVREHVADCPSCQRMRDALQALPEYYAAIPELKPDRAFTQAVLERTIGPRPGILEVFRALWRRPEAVWEAAMACALVGAVLFGSRVPTYDSVSDRIQEVAQVQVPGIGDTAAGENRFGTLKRATQRVGWMWGQVEGRAEQMSEWGGRARTHFEEGNYPALLEDLRFVLDPIGLYPETEASDGDTSDEG</sequence>
<evidence type="ECO:0000313" key="3">
    <source>
        <dbReference type="Proteomes" id="UP000739538"/>
    </source>
</evidence>
<dbReference type="EMBL" id="JAGQHS010000086">
    <property type="protein sequence ID" value="MCA9757180.1"/>
    <property type="molecule type" value="Genomic_DNA"/>
</dbReference>
<dbReference type="InterPro" id="IPR027383">
    <property type="entry name" value="Znf_put"/>
</dbReference>
<dbReference type="Pfam" id="PF13490">
    <property type="entry name" value="zf-HC2"/>
    <property type="match status" value="1"/>
</dbReference>
<reference evidence="2" key="1">
    <citation type="submission" date="2020-04" db="EMBL/GenBank/DDBJ databases">
        <authorList>
            <person name="Zhang T."/>
        </authorList>
    </citation>
    <scope>NUCLEOTIDE SEQUENCE</scope>
    <source>
        <strain evidence="2">HKST-UBA02</strain>
    </source>
</reference>
<accession>A0A956ND83</accession>
<gene>
    <name evidence="2" type="ORF">KDA27_15350</name>
</gene>
<dbReference type="AlphaFoldDB" id="A0A956ND83"/>